<accession>A0A0G4IGM3</accession>
<dbReference type="GO" id="GO:0051999">
    <property type="term" value="P:mannosyl-inositol phosphorylceramide biosynthetic process"/>
    <property type="evidence" value="ECO:0007669"/>
    <property type="project" value="TreeGrafter"/>
</dbReference>
<dbReference type="OMA" id="WEHTYID"/>
<sequence>MLSLPNGRLRKAAMSLIHGQRRRSRLALLVVASFVALCALCMMSYSVADNLGMIDTRVPPHRLPANLASDPYWSNADCRQSVTCRAFARIRYLRGRARQTRIPQIIHQSWRDVHVPARIFGRKDYTDLVPWIQSWTKNHPAWRYVFWTDKDNYEMVETAMPEYLWVYKRLSGIMRADFVRYVIMYKIGGVYADLDFESVRPLPDSVTSLDAFLSSEPMIHSRVYNGRNRTVCNAIIGSRPGHPFWLTVIKAIADHVANDGCHDPVDCTGPRLLEGLFEKKHVQDLLKRPGSGLTLFEPHVFYPEVSVYNIDDMKQRCLSPSPQMKEGCDALATWVPGQNRRPDTLAEHHWQCSWCARRKQETANIADIVPISRLERPFEDRLQWQ</sequence>
<reference evidence="2 3" key="1">
    <citation type="submission" date="2015-02" db="EMBL/GenBank/DDBJ databases">
        <authorList>
            <person name="Chooi Y.-H."/>
        </authorList>
    </citation>
    <scope>NUCLEOTIDE SEQUENCE [LARGE SCALE GENOMIC DNA]</scope>
    <source>
        <strain evidence="2">E3</strain>
    </source>
</reference>
<keyword evidence="3" id="KW-1185">Reference proteome</keyword>
<dbReference type="SUPFAM" id="SSF53448">
    <property type="entry name" value="Nucleotide-diphospho-sugar transferases"/>
    <property type="match status" value="1"/>
</dbReference>
<dbReference type="GO" id="GO:0000030">
    <property type="term" value="F:mannosyltransferase activity"/>
    <property type="evidence" value="ECO:0007669"/>
    <property type="project" value="TreeGrafter"/>
</dbReference>
<dbReference type="GO" id="GO:0016020">
    <property type="term" value="C:membrane"/>
    <property type="evidence" value="ECO:0007669"/>
    <property type="project" value="GOC"/>
</dbReference>
<evidence type="ECO:0008006" key="4">
    <source>
        <dbReference type="Google" id="ProtNLM"/>
    </source>
</evidence>
<organism evidence="2 3">
    <name type="scientific">Plasmodiophora brassicae</name>
    <name type="common">Clubroot disease agent</name>
    <dbReference type="NCBI Taxonomy" id="37360"/>
    <lineage>
        <taxon>Eukaryota</taxon>
        <taxon>Sar</taxon>
        <taxon>Rhizaria</taxon>
        <taxon>Endomyxa</taxon>
        <taxon>Phytomyxea</taxon>
        <taxon>Plasmodiophorida</taxon>
        <taxon>Plasmodiophoridae</taxon>
        <taxon>Plasmodiophora</taxon>
    </lineage>
</organism>
<dbReference type="Proteomes" id="UP000039324">
    <property type="component" value="Unassembled WGS sequence"/>
</dbReference>
<dbReference type="InterPro" id="IPR029044">
    <property type="entry name" value="Nucleotide-diphossugar_trans"/>
</dbReference>
<evidence type="ECO:0000256" key="1">
    <source>
        <dbReference type="ARBA" id="ARBA00022679"/>
    </source>
</evidence>
<dbReference type="EMBL" id="CDSF01000001">
    <property type="protein sequence ID" value="CEO94348.1"/>
    <property type="molecule type" value="Genomic_DNA"/>
</dbReference>
<dbReference type="PANTHER" id="PTHR32385">
    <property type="entry name" value="MANNOSYL PHOSPHORYLINOSITOL CERAMIDE SYNTHASE"/>
    <property type="match status" value="1"/>
</dbReference>
<evidence type="ECO:0000313" key="2">
    <source>
        <dbReference type="EMBL" id="CEO94348.1"/>
    </source>
</evidence>
<dbReference type="Pfam" id="PF04488">
    <property type="entry name" value="Gly_transf_sug"/>
    <property type="match status" value="1"/>
</dbReference>
<proteinExistence type="predicted"/>
<dbReference type="Gene3D" id="3.90.550.20">
    <property type="match status" value="1"/>
</dbReference>
<dbReference type="AlphaFoldDB" id="A0A0G4IGM3"/>
<dbReference type="PANTHER" id="PTHR32385:SF23">
    <property type="entry name" value="NUCLEOTIDE-DIPHOSPHO-SUGAR TRANSFERASE"/>
    <property type="match status" value="1"/>
</dbReference>
<dbReference type="OrthoDB" id="3647at2759"/>
<gene>
    <name evidence="2" type="ORF">PBRA_000133</name>
</gene>
<protein>
    <recommendedName>
        <fullName evidence="4">Alpha 1,4-glycosyltransferase domain-containing protein</fullName>
    </recommendedName>
</protein>
<keyword evidence="1" id="KW-0808">Transferase</keyword>
<evidence type="ECO:0000313" key="3">
    <source>
        <dbReference type="Proteomes" id="UP000039324"/>
    </source>
</evidence>
<dbReference type="InterPro" id="IPR051706">
    <property type="entry name" value="Glycosyltransferase_domain"/>
</dbReference>
<name>A0A0G4IGM3_PLABS</name>
<dbReference type="InterPro" id="IPR007577">
    <property type="entry name" value="GlycoTrfase_DXD_sugar-bd_CS"/>
</dbReference>